<feature type="chain" id="PRO_5043594100" description="Secreted protein" evidence="2">
    <location>
        <begin position="30"/>
        <end position="191"/>
    </location>
</feature>
<keyword evidence="2" id="KW-0732">Signal</keyword>
<reference evidence="3" key="1">
    <citation type="submission" date="2024-06" db="EMBL/GenBank/DDBJ databases">
        <title>The genome sequences of Kitasatospora sp. strain HUAS MG31.</title>
        <authorList>
            <person name="Mo P."/>
        </authorList>
    </citation>
    <scope>NUCLEOTIDE SEQUENCE</scope>
    <source>
        <strain evidence="3">HUAS MG31</strain>
    </source>
</reference>
<dbReference type="AlphaFoldDB" id="A0AAU8JWE0"/>
<gene>
    <name evidence="3" type="ORF">ABWK59_15105</name>
</gene>
<sequence length="191" mass="18814">MRATWTAVALTAALSLTTVTGATATIASAADPAPAVHILPAIDNAPPPAVEPELPAPADPAKSLDALGALGNVLALVKEILATATPSAGVPDPGELQKQVDELNAAVQDLLSKLPAGATAPQRSIPGSGTVPAAAKPGDALARVQRDVEALVTAATAAKRDPEAVMKAVPTLSTDTVAATSVAVTALTPAH</sequence>
<dbReference type="EMBL" id="CP159872">
    <property type="protein sequence ID" value="XCM80156.1"/>
    <property type="molecule type" value="Genomic_DNA"/>
</dbReference>
<feature type="signal peptide" evidence="2">
    <location>
        <begin position="1"/>
        <end position="29"/>
    </location>
</feature>
<evidence type="ECO:0000256" key="2">
    <source>
        <dbReference type="SAM" id="SignalP"/>
    </source>
</evidence>
<evidence type="ECO:0000313" key="3">
    <source>
        <dbReference type="EMBL" id="XCM80156.1"/>
    </source>
</evidence>
<evidence type="ECO:0008006" key="4">
    <source>
        <dbReference type="Google" id="ProtNLM"/>
    </source>
</evidence>
<accession>A0AAU8JWE0</accession>
<dbReference type="KEGG" id="kcm:ABWK59_15105"/>
<proteinExistence type="predicted"/>
<protein>
    <recommendedName>
        <fullName evidence="4">Secreted protein</fullName>
    </recommendedName>
</protein>
<evidence type="ECO:0000256" key="1">
    <source>
        <dbReference type="SAM" id="MobiDB-lite"/>
    </source>
</evidence>
<feature type="region of interest" description="Disordered" evidence="1">
    <location>
        <begin position="117"/>
        <end position="138"/>
    </location>
</feature>
<name>A0AAU8JWE0_9ACTN</name>
<organism evidence="3">
    <name type="scientific">Kitasatospora camelliae</name>
    <dbReference type="NCBI Taxonomy" id="3156397"/>
    <lineage>
        <taxon>Bacteria</taxon>
        <taxon>Bacillati</taxon>
        <taxon>Actinomycetota</taxon>
        <taxon>Actinomycetes</taxon>
        <taxon>Kitasatosporales</taxon>
        <taxon>Streptomycetaceae</taxon>
        <taxon>Kitasatospora</taxon>
    </lineage>
</organism>
<dbReference type="RefSeq" id="WP_354641096.1">
    <property type="nucleotide sequence ID" value="NZ_CP159872.1"/>
</dbReference>